<reference evidence="2 3" key="1">
    <citation type="submission" date="2019-07" db="EMBL/GenBank/DDBJ databases">
        <title>Gilliamella genomes.</title>
        <authorList>
            <person name="Zheng H."/>
        </authorList>
    </citation>
    <scope>NUCLEOTIDE SEQUENCE [LARGE SCALE GENOMIC DNA]</scope>
    <source>
        <strain evidence="2 3">W8127</strain>
    </source>
</reference>
<dbReference type="Proteomes" id="UP000319483">
    <property type="component" value="Unassembled WGS sequence"/>
</dbReference>
<protein>
    <submittedName>
        <fullName evidence="2">Antirepressor protein</fullName>
    </submittedName>
</protein>
<feature type="domain" description="Bro-N" evidence="1">
    <location>
        <begin position="10"/>
        <end position="123"/>
    </location>
</feature>
<dbReference type="PANTHER" id="PTHR36180:SF2">
    <property type="entry name" value="BRO FAMILY PROTEIN"/>
    <property type="match status" value="1"/>
</dbReference>
<dbReference type="AlphaFoldDB" id="A0A556SUF3"/>
<organism evidence="2 3">
    <name type="scientific">Gilliamella apicola</name>
    <dbReference type="NCBI Taxonomy" id="1196095"/>
    <lineage>
        <taxon>Bacteria</taxon>
        <taxon>Pseudomonadati</taxon>
        <taxon>Pseudomonadota</taxon>
        <taxon>Gammaproteobacteria</taxon>
        <taxon>Orbales</taxon>
        <taxon>Orbaceae</taxon>
        <taxon>Gilliamella</taxon>
    </lineage>
</organism>
<evidence type="ECO:0000313" key="2">
    <source>
        <dbReference type="EMBL" id="TSK04769.1"/>
    </source>
</evidence>
<evidence type="ECO:0000313" key="3">
    <source>
        <dbReference type="Proteomes" id="UP000319483"/>
    </source>
</evidence>
<gene>
    <name evidence="2" type="ORF">FPQ15_02845</name>
</gene>
<accession>A0A556SUF3</accession>
<proteinExistence type="predicted"/>
<dbReference type="Pfam" id="PF02498">
    <property type="entry name" value="Bro-N"/>
    <property type="match status" value="1"/>
</dbReference>
<name>A0A556SUF3_9GAMM</name>
<dbReference type="EMBL" id="VMHM01000003">
    <property type="protein sequence ID" value="TSK04769.1"/>
    <property type="molecule type" value="Genomic_DNA"/>
</dbReference>
<comment type="caution">
    <text evidence="2">The sequence shown here is derived from an EMBL/GenBank/DDBJ whole genome shotgun (WGS) entry which is preliminary data.</text>
</comment>
<dbReference type="PROSITE" id="PS51750">
    <property type="entry name" value="BRO_N"/>
    <property type="match status" value="1"/>
</dbReference>
<dbReference type="SMART" id="SM01040">
    <property type="entry name" value="Bro-N"/>
    <property type="match status" value="1"/>
</dbReference>
<dbReference type="InterPro" id="IPR003497">
    <property type="entry name" value="BRO_N_domain"/>
</dbReference>
<dbReference type="PANTHER" id="PTHR36180">
    <property type="entry name" value="DNA-BINDING PROTEIN-RELATED-RELATED"/>
    <property type="match status" value="1"/>
</dbReference>
<evidence type="ECO:0000259" key="1">
    <source>
        <dbReference type="PROSITE" id="PS51750"/>
    </source>
</evidence>
<sequence length="179" mass="20367">MGAIKMIVKQDELSIIKFDGIKVRIITYLGEPWFIANDVCLALEHSNPTKAIKSLNSLELMTLTLSYSHSGKRGGARKLLAVSESGFYKLIARSRKAIQQGTFAYRFSNWVFGEVIPAIRKTGAYGVPWAFLNDHAKREKEYLIESSKRGRNLEACKKWKANLIAEEQALWKKYQPELI</sequence>